<feature type="transmembrane region" description="Helical" evidence="6">
    <location>
        <begin position="18"/>
        <end position="39"/>
    </location>
</feature>
<dbReference type="AlphaFoldDB" id="A0AAD1X7Y5"/>
<dbReference type="PROSITE" id="PS50089">
    <property type="entry name" value="ZF_RING_2"/>
    <property type="match status" value="1"/>
</dbReference>
<feature type="transmembrane region" description="Helical" evidence="6">
    <location>
        <begin position="130"/>
        <end position="157"/>
    </location>
</feature>
<evidence type="ECO:0000313" key="9">
    <source>
        <dbReference type="Proteomes" id="UP001295684"/>
    </source>
</evidence>
<dbReference type="GO" id="GO:0008270">
    <property type="term" value="F:zinc ion binding"/>
    <property type="evidence" value="ECO:0007669"/>
    <property type="project" value="UniProtKB-KW"/>
</dbReference>
<dbReference type="GO" id="GO:0005634">
    <property type="term" value="C:nucleus"/>
    <property type="evidence" value="ECO:0007669"/>
    <property type="project" value="TreeGrafter"/>
</dbReference>
<dbReference type="Proteomes" id="UP001295684">
    <property type="component" value="Unassembled WGS sequence"/>
</dbReference>
<sequence>MPQYYSSDPELPKDIHEFYITCILGDIIVGIAMFIVWGFDVNEKHIGVHAKFLILCTACIKIGILLPFHVITYILFLKKILKEKTIKILNLIVFMLFTPWAVYCLIRFYSSDNSTKEESGFLYGGMLFNMIEGIILAVALLVCCIVACIIMVLYCMIQRSTNNTPLSETQQAGNIRVSNLLNTFDVLSITGKKYSKDDLCCICLENFKEGVQVTELSCNAKHTFHTQCISDWIRRNSNCPICRSPVSADQIGEIERHEVILSSSASNANDYGTFQEEKNKDEETKDEEAKDAHELTPFVDPGDVTHDDMN</sequence>
<dbReference type="InterPro" id="IPR001841">
    <property type="entry name" value="Znf_RING"/>
</dbReference>
<evidence type="ECO:0000256" key="1">
    <source>
        <dbReference type="ARBA" id="ARBA00022723"/>
    </source>
</evidence>
<dbReference type="GO" id="GO:0006511">
    <property type="term" value="P:ubiquitin-dependent protein catabolic process"/>
    <property type="evidence" value="ECO:0007669"/>
    <property type="project" value="TreeGrafter"/>
</dbReference>
<evidence type="ECO:0000313" key="8">
    <source>
        <dbReference type="EMBL" id="CAI2361006.1"/>
    </source>
</evidence>
<evidence type="ECO:0000256" key="4">
    <source>
        <dbReference type="PROSITE-ProRule" id="PRU00175"/>
    </source>
</evidence>
<organism evidence="8 9">
    <name type="scientific">Euplotes crassus</name>
    <dbReference type="NCBI Taxonomy" id="5936"/>
    <lineage>
        <taxon>Eukaryota</taxon>
        <taxon>Sar</taxon>
        <taxon>Alveolata</taxon>
        <taxon>Ciliophora</taxon>
        <taxon>Intramacronucleata</taxon>
        <taxon>Spirotrichea</taxon>
        <taxon>Hypotrichia</taxon>
        <taxon>Euplotida</taxon>
        <taxon>Euplotidae</taxon>
        <taxon>Moneuplotes</taxon>
    </lineage>
</organism>
<comment type="caution">
    <text evidence="8">The sequence shown here is derived from an EMBL/GenBank/DDBJ whole genome shotgun (WGS) entry which is preliminary data.</text>
</comment>
<feature type="region of interest" description="Disordered" evidence="5">
    <location>
        <begin position="266"/>
        <end position="310"/>
    </location>
</feature>
<dbReference type="PANTHER" id="PTHR45931:SF3">
    <property type="entry name" value="RING ZINC FINGER-CONTAINING PROTEIN"/>
    <property type="match status" value="1"/>
</dbReference>
<dbReference type="Pfam" id="PF13639">
    <property type="entry name" value="zf-RING_2"/>
    <property type="match status" value="1"/>
</dbReference>
<accession>A0AAD1X7Y5</accession>
<reference evidence="8" key="1">
    <citation type="submission" date="2023-07" db="EMBL/GenBank/DDBJ databases">
        <authorList>
            <consortium name="AG Swart"/>
            <person name="Singh M."/>
            <person name="Singh A."/>
            <person name="Seah K."/>
            <person name="Emmerich C."/>
        </authorList>
    </citation>
    <scope>NUCLEOTIDE SEQUENCE</scope>
    <source>
        <strain evidence="8">DP1</strain>
    </source>
</reference>
<feature type="compositionally biased region" description="Basic and acidic residues" evidence="5">
    <location>
        <begin position="275"/>
        <end position="294"/>
    </location>
</feature>
<feature type="domain" description="RING-type" evidence="7">
    <location>
        <begin position="200"/>
        <end position="243"/>
    </location>
</feature>
<proteinExistence type="predicted"/>
<dbReference type="CDD" id="cd16454">
    <property type="entry name" value="RING-H2_PA-TM-RING"/>
    <property type="match status" value="1"/>
</dbReference>
<dbReference type="SUPFAM" id="SSF57850">
    <property type="entry name" value="RING/U-box"/>
    <property type="match status" value="1"/>
</dbReference>
<keyword evidence="6" id="KW-0812">Transmembrane</keyword>
<dbReference type="InterPro" id="IPR051834">
    <property type="entry name" value="RING_finger_E3_ligase"/>
</dbReference>
<protein>
    <recommendedName>
        <fullName evidence="7">RING-type domain-containing protein</fullName>
    </recommendedName>
</protein>
<feature type="transmembrane region" description="Helical" evidence="6">
    <location>
        <begin position="88"/>
        <end position="110"/>
    </location>
</feature>
<evidence type="ECO:0000256" key="3">
    <source>
        <dbReference type="ARBA" id="ARBA00022833"/>
    </source>
</evidence>
<evidence type="ECO:0000259" key="7">
    <source>
        <dbReference type="PROSITE" id="PS50089"/>
    </source>
</evidence>
<evidence type="ECO:0000256" key="5">
    <source>
        <dbReference type="SAM" id="MobiDB-lite"/>
    </source>
</evidence>
<keyword evidence="1" id="KW-0479">Metal-binding</keyword>
<keyword evidence="3" id="KW-0862">Zinc</keyword>
<dbReference type="EMBL" id="CAMPGE010002208">
    <property type="protein sequence ID" value="CAI2361006.1"/>
    <property type="molecule type" value="Genomic_DNA"/>
</dbReference>
<dbReference type="Gene3D" id="3.30.40.10">
    <property type="entry name" value="Zinc/RING finger domain, C3HC4 (zinc finger)"/>
    <property type="match status" value="1"/>
</dbReference>
<dbReference type="SMART" id="SM00184">
    <property type="entry name" value="RING"/>
    <property type="match status" value="1"/>
</dbReference>
<gene>
    <name evidence="8" type="ORF">ECRASSUSDP1_LOCUS2315</name>
</gene>
<name>A0AAD1X7Y5_EUPCR</name>
<dbReference type="PANTHER" id="PTHR45931">
    <property type="entry name" value="SI:CH211-59O9.10"/>
    <property type="match status" value="1"/>
</dbReference>
<keyword evidence="6" id="KW-0472">Membrane</keyword>
<keyword evidence="9" id="KW-1185">Reference proteome</keyword>
<keyword evidence="6" id="KW-1133">Transmembrane helix</keyword>
<dbReference type="InterPro" id="IPR013083">
    <property type="entry name" value="Znf_RING/FYVE/PHD"/>
</dbReference>
<keyword evidence="2 4" id="KW-0863">Zinc-finger</keyword>
<feature type="transmembrane region" description="Helical" evidence="6">
    <location>
        <begin position="51"/>
        <end position="76"/>
    </location>
</feature>
<dbReference type="GO" id="GO:0061630">
    <property type="term" value="F:ubiquitin protein ligase activity"/>
    <property type="evidence" value="ECO:0007669"/>
    <property type="project" value="TreeGrafter"/>
</dbReference>
<evidence type="ECO:0000256" key="6">
    <source>
        <dbReference type="SAM" id="Phobius"/>
    </source>
</evidence>
<evidence type="ECO:0000256" key="2">
    <source>
        <dbReference type="ARBA" id="ARBA00022771"/>
    </source>
</evidence>